<keyword evidence="4 6" id="KW-0472">Membrane</keyword>
<evidence type="ECO:0000259" key="7">
    <source>
        <dbReference type="Pfam" id="PF13664"/>
    </source>
</evidence>
<keyword evidence="9" id="KW-1185">Reference proteome</keyword>
<feature type="transmembrane region" description="Helical" evidence="6">
    <location>
        <begin position="139"/>
        <end position="162"/>
    </location>
</feature>
<organism evidence="8 9">
    <name type="scientific">Aulographum hederae CBS 113979</name>
    <dbReference type="NCBI Taxonomy" id="1176131"/>
    <lineage>
        <taxon>Eukaryota</taxon>
        <taxon>Fungi</taxon>
        <taxon>Dikarya</taxon>
        <taxon>Ascomycota</taxon>
        <taxon>Pezizomycotina</taxon>
        <taxon>Dothideomycetes</taxon>
        <taxon>Pleosporomycetidae</taxon>
        <taxon>Aulographales</taxon>
        <taxon>Aulographaceae</taxon>
    </lineage>
</organism>
<protein>
    <recommendedName>
        <fullName evidence="7">TMEM205-like domain-containing protein</fullName>
    </recommendedName>
</protein>
<feature type="transmembrane region" description="Helical" evidence="6">
    <location>
        <begin position="6"/>
        <end position="25"/>
    </location>
</feature>
<accession>A0A6G1GWQ3</accession>
<dbReference type="EMBL" id="ML977163">
    <property type="protein sequence ID" value="KAF1985200.1"/>
    <property type="molecule type" value="Genomic_DNA"/>
</dbReference>
<proteinExistence type="predicted"/>
<feature type="transmembrane region" description="Helical" evidence="6">
    <location>
        <begin position="37"/>
        <end position="58"/>
    </location>
</feature>
<evidence type="ECO:0000256" key="2">
    <source>
        <dbReference type="ARBA" id="ARBA00022692"/>
    </source>
</evidence>
<feature type="domain" description="TMEM205-like" evidence="7">
    <location>
        <begin position="1"/>
        <end position="113"/>
    </location>
</feature>
<dbReference type="PANTHER" id="PTHR23241">
    <property type="entry name" value="LATE EMBRYOGENESIS ABUNDANT PLANTS LEA-RELATED"/>
    <property type="match status" value="1"/>
</dbReference>
<evidence type="ECO:0000256" key="1">
    <source>
        <dbReference type="ARBA" id="ARBA00004370"/>
    </source>
</evidence>
<dbReference type="InterPro" id="IPR025423">
    <property type="entry name" value="TMEM205-like"/>
</dbReference>
<dbReference type="InterPro" id="IPR053009">
    <property type="entry name" value="Xanthocillin_Biosynth-Assoc"/>
</dbReference>
<evidence type="ECO:0000313" key="8">
    <source>
        <dbReference type="EMBL" id="KAF1985200.1"/>
    </source>
</evidence>
<name>A0A6G1GWQ3_9PEZI</name>
<feature type="non-terminal residue" evidence="8">
    <location>
        <position position="1"/>
    </location>
</feature>
<keyword evidence="2 6" id="KW-0812">Transmembrane</keyword>
<dbReference type="GO" id="GO:0016020">
    <property type="term" value="C:membrane"/>
    <property type="evidence" value="ECO:0007669"/>
    <property type="project" value="UniProtKB-SubCell"/>
</dbReference>
<keyword evidence="3 6" id="KW-1133">Transmembrane helix</keyword>
<reference evidence="8" key="1">
    <citation type="journal article" date="2020" name="Stud. Mycol.">
        <title>101 Dothideomycetes genomes: a test case for predicting lifestyles and emergence of pathogens.</title>
        <authorList>
            <person name="Haridas S."/>
            <person name="Albert R."/>
            <person name="Binder M."/>
            <person name="Bloem J."/>
            <person name="Labutti K."/>
            <person name="Salamov A."/>
            <person name="Andreopoulos B."/>
            <person name="Baker S."/>
            <person name="Barry K."/>
            <person name="Bills G."/>
            <person name="Bluhm B."/>
            <person name="Cannon C."/>
            <person name="Castanera R."/>
            <person name="Culley D."/>
            <person name="Daum C."/>
            <person name="Ezra D."/>
            <person name="Gonzalez J."/>
            <person name="Henrissat B."/>
            <person name="Kuo A."/>
            <person name="Liang C."/>
            <person name="Lipzen A."/>
            <person name="Lutzoni F."/>
            <person name="Magnuson J."/>
            <person name="Mondo S."/>
            <person name="Nolan M."/>
            <person name="Ohm R."/>
            <person name="Pangilinan J."/>
            <person name="Park H.-J."/>
            <person name="Ramirez L."/>
            <person name="Alfaro M."/>
            <person name="Sun H."/>
            <person name="Tritt A."/>
            <person name="Yoshinaga Y."/>
            <person name="Zwiers L.-H."/>
            <person name="Turgeon B."/>
            <person name="Goodwin S."/>
            <person name="Spatafora J."/>
            <person name="Crous P."/>
            <person name="Grigoriev I."/>
        </authorList>
    </citation>
    <scope>NUCLEOTIDE SEQUENCE</scope>
    <source>
        <strain evidence="8">CBS 113979</strain>
    </source>
</reference>
<evidence type="ECO:0000256" key="6">
    <source>
        <dbReference type="SAM" id="Phobius"/>
    </source>
</evidence>
<dbReference type="Proteomes" id="UP000800041">
    <property type="component" value="Unassembled WGS sequence"/>
</dbReference>
<dbReference type="OrthoDB" id="1641132at2759"/>
<gene>
    <name evidence="8" type="ORF">K402DRAFT_334990</name>
</gene>
<feature type="transmembrane region" description="Helical" evidence="6">
    <location>
        <begin position="82"/>
        <end position="103"/>
    </location>
</feature>
<dbReference type="AlphaFoldDB" id="A0A6G1GWQ3"/>
<dbReference type="Pfam" id="PF13664">
    <property type="entry name" value="DUF4149"/>
    <property type="match status" value="1"/>
</dbReference>
<sequence length="168" mass="18490">SYGSLLGTTLFQSFLAGPLAYKALSRPQFATLQTKTFPYYFGLQSVLPVLLCLTYPGAKHLSARLHSLGVYGVLAEENRWSVLVPLGVMFGAGVLNWAVVGPWTTKVMKERKHQETRDGKKYTDEGPHSQDMQRLNKSFAALHGASTLINLTGLGAMIWYGFTLGSMM</sequence>
<feature type="compositionally biased region" description="Basic and acidic residues" evidence="5">
    <location>
        <begin position="112"/>
        <end position="128"/>
    </location>
</feature>
<comment type="subcellular location">
    <subcellularLocation>
        <location evidence="1">Membrane</location>
    </subcellularLocation>
</comment>
<evidence type="ECO:0000256" key="5">
    <source>
        <dbReference type="SAM" id="MobiDB-lite"/>
    </source>
</evidence>
<evidence type="ECO:0000256" key="3">
    <source>
        <dbReference type="ARBA" id="ARBA00022989"/>
    </source>
</evidence>
<evidence type="ECO:0000313" key="9">
    <source>
        <dbReference type="Proteomes" id="UP000800041"/>
    </source>
</evidence>
<dbReference type="PANTHER" id="PTHR23241:SF106">
    <property type="entry name" value="DUF4149 DOMAIN-CONTAINING PROTEIN"/>
    <property type="match status" value="1"/>
</dbReference>
<evidence type="ECO:0000256" key="4">
    <source>
        <dbReference type="ARBA" id="ARBA00023136"/>
    </source>
</evidence>
<feature type="region of interest" description="Disordered" evidence="5">
    <location>
        <begin position="110"/>
        <end position="130"/>
    </location>
</feature>